<evidence type="ECO:0000313" key="1">
    <source>
        <dbReference type="EMBL" id="KAL2039056.1"/>
    </source>
</evidence>
<proteinExistence type="predicted"/>
<reference evidence="1 2" key="1">
    <citation type="submission" date="2024-09" db="EMBL/GenBank/DDBJ databases">
        <title>Rethinking Asexuality: The Enigmatic Case of Functional Sexual Genes in Lepraria (Stereocaulaceae).</title>
        <authorList>
            <person name="Doellman M."/>
            <person name="Sun Y."/>
            <person name="Barcenas-Pena A."/>
            <person name="Lumbsch H.T."/>
            <person name="Grewe F."/>
        </authorList>
    </citation>
    <scope>NUCLEOTIDE SEQUENCE [LARGE SCALE GENOMIC DNA]</scope>
    <source>
        <strain evidence="1 2">Mercado 3170</strain>
    </source>
</reference>
<protein>
    <submittedName>
        <fullName evidence="1">Uncharacterized protein</fullName>
    </submittedName>
</protein>
<gene>
    <name evidence="1" type="ORF">N7G274_008105</name>
</gene>
<dbReference type="EMBL" id="JBEFKJ010000027">
    <property type="protein sequence ID" value="KAL2039056.1"/>
    <property type="molecule type" value="Genomic_DNA"/>
</dbReference>
<evidence type="ECO:0000313" key="2">
    <source>
        <dbReference type="Proteomes" id="UP001590950"/>
    </source>
</evidence>
<organism evidence="1 2">
    <name type="scientific">Stereocaulon virgatum</name>
    <dbReference type="NCBI Taxonomy" id="373712"/>
    <lineage>
        <taxon>Eukaryota</taxon>
        <taxon>Fungi</taxon>
        <taxon>Dikarya</taxon>
        <taxon>Ascomycota</taxon>
        <taxon>Pezizomycotina</taxon>
        <taxon>Lecanoromycetes</taxon>
        <taxon>OSLEUM clade</taxon>
        <taxon>Lecanoromycetidae</taxon>
        <taxon>Lecanorales</taxon>
        <taxon>Lecanorineae</taxon>
        <taxon>Stereocaulaceae</taxon>
        <taxon>Stereocaulon</taxon>
    </lineage>
</organism>
<accession>A0ABR4A193</accession>
<keyword evidence="2" id="KW-1185">Reference proteome</keyword>
<dbReference type="Proteomes" id="UP001590950">
    <property type="component" value="Unassembled WGS sequence"/>
</dbReference>
<name>A0ABR4A193_9LECA</name>
<comment type="caution">
    <text evidence="1">The sequence shown here is derived from an EMBL/GenBank/DDBJ whole genome shotgun (WGS) entry which is preliminary data.</text>
</comment>
<sequence length="356" mass="40107">MGSSEYDLSLGVGAGLTQPIAESLNSWANCTQENPSQLHGVASSLDVKNPASSSVNIMSLPRELRDQIYRDLLAIVYQADLYGPIKKALQTINVPRVERLPDSEMWLDHVRLPPNFPAAHADTVSLYTLGKIRKDCYAREKFSHRLETTALEILKASHAIRDEAITVPQTGTLLFLLDSPEKVSQYEMLDLDVIPPFRNFEILLDLISIFVIRLKFSDKEAAIRATPRIVSHLAAMSHNPDTCTIRITHLLCPPFLMMTRLCDAMMRMTSFKTVDLKLANLFLRWKGTLEGSTDQLKTYNRECRDKTALANQNLATSLTAALGPSERTTDSDRYECWRYYPRAHVSKCGPLIVEDH</sequence>